<dbReference type="RefSeq" id="WP_417921957.1">
    <property type="nucleotide sequence ID" value="NZ_JBHSFS010000001.1"/>
</dbReference>
<feature type="compositionally biased region" description="Low complexity" evidence="1">
    <location>
        <begin position="1"/>
        <end position="15"/>
    </location>
</feature>
<gene>
    <name evidence="3" type="ORF">ACFPEN_00260</name>
</gene>
<dbReference type="EMBL" id="JBHSFS010000001">
    <property type="protein sequence ID" value="MFC4511359.1"/>
    <property type="molecule type" value="Genomic_DNA"/>
</dbReference>
<dbReference type="PANTHER" id="PTHR43784">
    <property type="entry name" value="GDSL-LIKE LIPASE/ACYLHYDROLASE, PUTATIVE (AFU_ORTHOLOGUE AFUA_2G00820)-RELATED"/>
    <property type="match status" value="1"/>
</dbReference>
<keyword evidence="3" id="KW-0378">Hydrolase</keyword>
<name>A0ABV9BAG7_9ACTN</name>
<accession>A0ABV9BAG7</accession>
<feature type="region of interest" description="Disordered" evidence="1">
    <location>
        <begin position="1"/>
        <end position="27"/>
    </location>
</feature>
<proteinExistence type="predicted"/>
<organism evidence="3 4">
    <name type="scientific">Streptomyces ehimensis</name>
    <dbReference type="NCBI Taxonomy" id="68195"/>
    <lineage>
        <taxon>Bacteria</taxon>
        <taxon>Bacillati</taxon>
        <taxon>Actinomycetota</taxon>
        <taxon>Actinomycetes</taxon>
        <taxon>Kitasatosporales</taxon>
        <taxon>Streptomycetaceae</taxon>
        <taxon>Streptomyces</taxon>
    </lineage>
</organism>
<evidence type="ECO:0000313" key="4">
    <source>
        <dbReference type="Proteomes" id="UP001595990"/>
    </source>
</evidence>
<dbReference type="InterPro" id="IPR013830">
    <property type="entry name" value="SGNH_hydro"/>
</dbReference>
<protein>
    <submittedName>
        <fullName evidence="3">SGNH/GDSL hydrolase family protein</fullName>
    </submittedName>
</protein>
<dbReference type="Pfam" id="PF13472">
    <property type="entry name" value="Lipase_GDSL_2"/>
    <property type="match status" value="1"/>
</dbReference>
<dbReference type="Gene3D" id="3.40.50.1110">
    <property type="entry name" value="SGNH hydrolase"/>
    <property type="match status" value="1"/>
</dbReference>
<dbReference type="InterPro" id="IPR053140">
    <property type="entry name" value="GDSL_Rv0518-like"/>
</dbReference>
<evidence type="ECO:0000313" key="3">
    <source>
        <dbReference type="EMBL" id="MFC4511359.1"/>
    </source>
</evidence>
<evidence type="ECO:0000256" key="1">
    <source>
        <dbReference type="SAM" id="MobiDB-lite"/>
    </source>
</evidence>
<dbReference type="CDD" id="cd01830">
    <property type="entry name" value="XynE_like"/>
    <property type="match status" value="1"/>
</dbReference>
<keyword evidence="4" id="KW-1185">Reference proteome</keyword>
<dbReference type="SUPFAM" id="SSF52266">
    <property type="entry name" value="SGNH hydrolase"/>
    <property type="match status" value="1"/>
</dbReference>
<comment type="caution">
    <text evidence="3">The sequence shown here is derived from an EMBL/GenBank/DDBJ whole genome shotgun (WGS) entry which is preliminary data.</text>
</comment>
<dbReference type="Proteomes" id="UP001595990">
    <property type="component" value="Unassembled WGS sequence"/>
</dbReference>
<evidence type="ECO:0000259" key="2">
    <source>
        <dbReference type="Pfam" id="PF13472"/>
    </source>
</evidence>
<sequence>MAVRAAGLDRAARAGTTGGADTGARWRAGWSAPVQRPSSGFEENWAETGFDRQSVRQVVRVTDGGSGARIRLSNRYGAAPLTVDAASLALAGAGAEARPGTLRSLTFDGASSVVVPAGGEVVSDAAELPVEPLSSVTVTVYFAGPTGPATFHAQAYATSFRAPGDRTADGRAEGFTERTHSWYYLSDVEVTGVEVTGEEVTGEAMTGIEVTGSADVASGTVVTFGDSLTDGFGSTVGADRRYPDALAERLRAAGRSRAVLNAGIGGNLLLNDSPWFGERAPARFDRDVLDKPGVRSVIVLVGLNDIGFSEVDLPTYRPNPLVSVAELTAGYAELVERAHRRGVRVIGGTLLPFKGAEYHTPRAEAKRVALNEWIRTSGVFDAVADFAAALAAPDDAETLDPAYDSGDHKHPNDAGYRVMAGAVPLESL</sequence>
<reference evidence="4" key="1">
    <citation type="journal article" date="2019" name="Int. J. Syst. Evol. Microbiol.">
        <title>The Global Catalogue of Microorganisms (GCM) 10K type strain sequencing project: providing services to taxonomists for standard genome sequencing and annotation.</title>
        <authorList>
            <consortium name="The Broad Institute Genomics Platform"/>
            <consortium name="The Broad Institute Genome Sequencing Center for Infectious Disease"/>
            <person name="Wu L."/>
            <person name="Ma J."/>
        </authorList>
    </citation>
    <scope>NUCLEOTIDE SEQUENCE [LARGE SCALE GENOMIC DNA]</scope>
    <source>
        <strain evidence="4">CECT 8064</strain>
    </source>
</reference>
<dbReference type="PANTHER" id="PTHR43784:SF2">
    <property type="entry name" value="GDSL-LIKE LIPASE_ACYLHYDROLASE, PUTATIVE (AFU_ORTHOLOGUE AFUA_2G00820)-RELATED"/>
    <property type="match status" value="1"/>
</dbReference>
<dbReference type="InterPro" id="IPR036514">
    <property type="entry name" value="SGNH_hydro_sf"/>
</dbReference>
<dbReference type="GO" id="GO:0016787">
    <property type="term" value="F:hydrolase activity"/>
    <property type="evidence" value="ECO:0007669"/>
    <property type="project" value="UniProtKB-KW"/>
</dbReference>
<feature type="domain" description="SGNH hydrolase-type esterase" evidence="2">
    <location>
        <begin position="224"/>
        <end position="418"/>
    </location>
</feature>